<dbReference type="Pfam" id="PF00107">
    <property type="entry name" value="ADH_zinc_N"/>
    <property type="match status" value="1"/>
</dbReference>
<dbReference type="InterPro" id="IPR020843">
    <property type="entry name" value="ER"/>
</dbReference>
<reference evidence="2 3" key="1">
    <citation type="submission" date="2016-10" db="EMBL/GenBank/DDBJ databases">
        <authorList>
            <person name="de Groot N.N."/>
        </authorList>
    </citation>
    <scope>NUCLEOTIDE SEQUENCE [LARGE SCALE GENOMIC DNA]</scope>
    <source>
        <strain evidence="2 3">JCM 19513</strain>
    </source>
</reference>
<dbReference type="SUPFAM" id="SSF50129">
    <property type="entry name" value="GroES-like"/>
    <property type="match status" value="1"/>
</dbReference>
<dbReference type="Proteomes" id="UP000185766">
    <property type="component" value="Unassembled WGS sequence"/>
</dbReference>
<evidence type="ECO:0000313" key="2">
    <source>
        <dbReference type="EMBL" id="SEK19234.1"/>
    </source>
</evidence>
<dbReference type="CDD" id="cd08268">
    <property type="entry name" value="MDR2"/>
    <property type="match status" value="1"/>
</dbReference>
<dbReference type="Gene3D" id="3.90.180.10">
    <property type="entry name" value="Medium-chain alcohol dehydrogenases, catalytic domain"/>
    <property type="match status" value="1"/>
</dbReference>
<dbReference type="AlphaFoldDB" id="A0A1H7F068"/>
<dbReference type="InterPro" id="IPR036291">
    <property type="entry name" value="NAD(P)-bd_dom_sf"/>
</dbReference>
<dbReference type="PANTHER" id="PTHR43677">
    <property type="entry name" value="SHORT-CHAIN DEHYDROGENASE/REDUCTASE"/>
    <property type="match status" value="1"/>
</dbReference>
<feature type="domain" description="Enoyl reductase (ER)" evidence="1">
    <location>
        <begin position="11"/>
        <end position="335"/>
    </location>
</feature>
<dbReference type="GO" id="GO:0016491">
    <property type="term" value="F:oxidoreductase activity"/>
    <property type="evidence" value="ECO:0007669"/>
    <property type="project" value="InterPro"/>
</dbReference>
<dbReference type="InterPro" id="IPR051397">
    <property type="entry name" value="Zn-ADH-like_protein"/>
</dbReference>
<dbReference type="EMBL" id="FOAS01000001">
    <property type="protein sequence ID" value="SEK19234.1"/>
    <property type="molecule type" value="Genomic_DNA"/>
</dbReference>
<name>A0A1H7F068_9GAMM</name>
<accession>A0A1H7F068</accession>
<proteinExistence type="predicted"/>
<dbReference type="SUPFAM" id="SSF51735">
    <property type="entry name" value="NAD(P)-binding Rossmann-fold domains"/>
    <property type="match status" value="1"/>
</dbReference>
<dbReference type="InterPro" id="IPR013154">
    <property type="entry name" value="ADH-like_N"/>
</dbReference>
<dbReference type="Gene3D" id="3.40.50.720">
    <property type="entry name" value="NAD(P)-binding Rossmann-like Domain"/>
    <property type="match status" value="1"/>
</dbReference>
<keyword evidence="3" id="KW-1185">Reference proteome</keyword>
<dbReference type="PANTHER" id="PTHR43677:SF4">
    <property type="entry name" value="QUINONE OXIDOREDUCTASE-LIKE PROTEIN 2"/>
    <property type="match status" value="1"/>
</dbReference>
<dbReference type="STRING" id="1429083.GCA_001885685_00571"/>
<organism evidence="2 3">
    <name type="scientific">Atopomonas hussainii</name>
    <dbReference type="NCBI Taxonomy" id="1429083"/>
    <lineage>
        <taxon>Bacteria</taxon>
        <taxon>Pseudomonadati</taxon>
        <taxon>Pseudomonadota</taxon>
        <taxon>Gammaproteobacteria</taxon>
        <taxon>Pseudomonadales</taxon>
        <taxon>Pseudomonadaceae</taxon>
        <taxon>Atopomonas</taxon>
    </lineage>
</organism>
<evidence type="ECO:0000313" key="3">
    <source>
        <dbReference type="Proteomes" id="UP000185766"/>
    </source>
</evidence>
<dbReference type="InterPro" id="IPR011032">
    <property type="entry name" value="GroES-like_sf"/>
</dbReference>
<protein>
    <submittedName>
        <fullName evidence="2">NADPH:quinone reductase</fullName>
    </submittedName>
</protein>
<dbReference type="SMART" id="SM00829">
    <property type="entry name" value="PKS_ER"/>
    <property type="match status" value="1"/>
</dbReference>
<gene>
    <name evidence="2" type="ORF">SAMN05216214_10148</name>
</gene>
<dbReference type="InterPro" id="IPR013149">
    <property type="entry name" value="ADH-like_C"/>
</dbReference>
<dbReference type="Pfam" id="PF08240">
    <property type="entry name" value="ADH_N"/>
    <property type="match status" value="1"/>
</dbReference>
<dbReference type="RefSeq" id="WP_074863974.1">
    <property type="nucleotide sequence ID" value="NZ_FOAS01000001.1"/>
</dbReference>
<sequence>MPQQIRFHQFGGSAELRLEDVTLPAPKGREVLVDVRAVAVNWGDILRRQNLSGEHVELPAGLGYEISGVVRALGPEVRDLTVGQRVASIPAHDLNLYPGYGEQALLPREALLVVHDSLSDEQAAGFYGPLISMYLALTDLARAKPGQRVLVTAASQCHGPAAVQMAKALGMHVMAASQFAEDAQWLQSLGADKVINCAEQDLLLESERFTGGLGLDIALDGQCSTNLCLLAEALGTSGKLVLYGYNGGNEAVYPACVSFQKHLQILRHCLMDYSGCPELNIAAQPELLEQAYQRVQQLLDNGQLQATVAARFSLSQAAAAHDLMETCPRGGRVVLSVEAQHA</sequence>
<evidence type="ECO:0000259" key="1">
    <source>
        <dbReference type="SMART" id="SM00829"/>
    </source>
</evidence>